<dbReference type="Proteomes" id="UP000005435">
    <property type="component" value="Chromosome"/>
</dbReference>
<feature type="transmembrane region" description="Helical" evidence="1">
    <location>
        <begin position="64"/>
        <end position="88"/>
    </location>
</feature>
<dbReference type="RefSeq" id="WP_014253418.1">
    <property type="nucleotide sequence ID" value="NC_016627.1"/>
</dbReference>
<dbReference type="HOGENOM" id="CLU_167355_2_0_9"/>
<organism evidence="2 3">
    <name type="scientific">Acetivibrio clariflavus (strain DSM 19732 / NBRC 101661 / EBR45)</name>
    <name type="common">Clostridium clariflavum</name>
    <dbReference type="NCBI Taxonomy" id="720554"/>
    <lineage>
        <taxon>Bacteria</taxon>
        <taxon>Bacillati</taxon>
        <taxon>Bacillota</taxon>
        <taxon>Clostridia</taxon>
        <taxon>Eubacteriales</taxon>
        <taxon>Oscillospiraceae</taxon>
        <taxon>Acetivibrio</taxon>
    </lineage>
</organism>
<name>G8LYR2_ACECE</name>
<dbReference type="KEGG" id="ccl:Clocl_0022"/>
<dbReference type="AlphaFoldDB" id="G8LYR2"/>
<reference evidence="3" key="1">
    <citation type="submission" date="2011-12" db="EMBL/GenBank/DDBJ databases">
        <title>Complete sequence of Clostridium clariflavum DSM 19732.</title>
        <authorList>
            <consortium name="US DOE Joint Genome Institute"/>
            <person name="Lucas S."/>
            <person name="Han J."/>
            <person name="Lapidus A."/>
            <person name="Cheng J.-F."/>
            <person name="Goodwin L."/>
            <person name="Pitluck S."/>
            <person name="Peters L."/>
            <person name="Teshima H."/>
            <person name="Detter J.C."/>
            <person name="Han C."/>
            <person name="Tapia R."/>
            <person name="Land M."/>
            <person name="Hauser L."/>
            <person name="Kyrpides N."/>
            <person name="Ivanova N."/>
            <person name="Pagani I."/>
            <person name="Kitzmiller T."/>
            <person name="Lynd L."/>
            <person name="Izquierdo J."/>
            <person name="Woyke T."/>
        </authorList>
    </citation>
    <scope>NUCLEOTIDE SEQUENCE [LARGE SCALE GENOMIC DNA]</scope>
    <source>
        <strain evidence="3">DSM 19732 / NBRC 101661 / EBR45</strain>
    </source>
</reference>
<evidence type="ECO:0000313" key="3">
    <source>
        <dbReference type="Proteomes" id="UP000005435"/>
    </source>
</evidence>
<proteinExistence type="predicted"/>
<dbReference type="Pfam" id="PF07441">
    <property type="entry name" value="BofA"/>
    <property type="match status" value="1"/>
</dbReference>
<feature type="transmembrane region" description="Helical" evidence="1">
    <location>
        <begin position="6"/>
        <end position="26"/>
    </location>
</feature>
<keyword evidence="1" id="KW-1133">Transmembrane helix</keyword>
<dbReference type="STRING" id="720554.Clocl_0022"/>
<feature type="transmembrane region" description="Helical" evidence="1">
    <location>
        <begin position="38"/>
        <end position="58"/>
    </location>
</feature>
<gene>
    <name evidence="2" type="ordered locus">Clocl_0022</name>
</gene>
<evidence type="ECO:0000256" key="1">
    <source>
        <dbReference type="SAM" id="Phobius"/>
    </source>
</evidence>
<keyword evidence="1" id="KW-0472">Membrane</keyword>
<dbReference type="eggNOG" id="ENOG50325S4">
    <property type="taxonomic scope" value="Bacteria"/>
</dbReference>
<dbReference type="EMBL" id="CP003065">
    <property type="protein sequence ID" value="AEV66780.1"/>
    <property type="molecule type" value="Genomic_DNA"/>
</dbReference>
<dbReference type="OrthoDB" id="1699162at2"/>
<keyword evidence="3" id="KW-1185">Reference proteome</keyword>
<keyword evidence="1" id="KW-0812">Transmembrane</keyword>
<sequence length="90" mass="9811" precursor="true">MNIEYSTIFLYIAGIIFLFFLGRIFAGPMKVVARLIGSSILGGIVIFVLNLIGSFFNFCIALNFITSFIVGTLGIPGICLIIALQYILKA</sequence>
<dbReference type="InterPro" id="IPR010001">
    <property type="entry name" value="BofA"/>
</dbReference>
<protein>
    <submittedName>
        <fullName evidence="2">Pro-sigmaK processing inhibitor BofA</fullName>
    </submittedName>
</protein>
<evidence type="ECO:0000313" key="2">
    <source>
        <dbReference type="EMBL" id="AEV66780.1"/>
    </source>
</evidence>
<dbReference type="NCBIfam" id="TIGR02862">
    <property type="entry name" value="spore_BofA"/>
    <property type="match status" value="1"/>
</dbReference>
<accession>G8LYR2</accession>
<reference evidence="2 3" key="2">
    <citation type="journal article" date="2012" name="Stand. Genomic Sci.">
        <title>Complete Genome Sequence of Clostridium clariflavum DSM 19732.</title>
        <authorList>
            <person name="Izquierdo J.A."/>
            <person name="Goodwin L."/>
            <person name="Davenport K.W."/>
            <person name="Teshima H."/>
            <person name="Bruce D."/>
            <person name="Detter C."/>
            <person name="Tapia R."/>
            <person name="Han S."/>
            <person name="Land M."/>
            <person name="Hauser L."/>
            <person name="Jeffries C.D."/>
            <person name="Han J."/>
            <person name="Pitluck S."/>
            <person name="Nolan M."/>
            <person name="Chen A."/>
            <person name="Huntemann M."/>
            <person name="Mavromatis K."/>
            <person name="Mikhailova N."/>
            <person name="Liolios K."/>
            <person name="Woyke T."/>
            <person name="Lynd L.R."/>
        </authorList>
    </citation>
    <scope>NUCLEOTIDE SEQUENCE [LARGE SCALE GENOMIC DNA]</scope>
    <source>
        <strain evidence="3">DSM 19732 / NBRC 101661 / EBR45</strain>
    </source>
</reference>